<sequence>MPELTPKKAAVYAEVSDALDVEGYGDLLTGQPVDVHDALAQMVLDAEQMMNRGERLQSKLAEADDDAEVERADAEG</sequence>
<feature type="region of interest" description="Disordered" evidence="1">
    <location>
        <begin position="55"/>
        <end position="76"/>
    </location>
</feature>
<proteinExistence type="predicted"/>
<geneLocation type="plasmid" evidence="2">
    <name>unnamed1</name>
</geneLocation>
<dbReference type="EMBL" id="CP017887">
    <property type="protein sequence ID" value="APC19390.1"/>
    <property type="molecule type" value="Genomic_DNA"/>
</dbReference>
<accession>A0A1J0ETR9</accession>
<dbReference type="RefSeq" id="WP_071555897.1">
    <property type="nucleotide sequence ID" value="NZ_CP017887.1"/>
</dbReference>
<dbReference type="GeneID" id="46911939"/>
<evidence type="ECO:0000256" key="1">
    <source>
        <dbReference type="SAM" id="MobiDB-lite"/>
    </source>
</evidence>
<keyword evidence="2" id="KW-0614">Plasmid</keyword>
<dbReference type="Proteomes" id="UP000182567">
    <property type="component" value="Plasmid unnamed1"/>
</dbReference>
<gene>
    <name evidence="2" type="ORF">BLL42_26990</name>
</gene>
<dbReference type="AlphaFoldDB" id="A0A1J0ETR9"/>
<dbReference type="OrthoDB" id="9941608at2"/>
<protein>
    <submittedName>
        <fullName evidence="2">Uncharacterized protein</fullName>
    </submittedName>
</protein>
<evidence type="ECO:0000313" key="2">
    <source>
        <dbReference type="EMBL" id="APC19390.1"/>
    </source>
</evidence>
<name>A0A1J0ETR9_9PSED</name>
<organism evidence="2 3">
    <name type="scientific">Pseudomonas frederiksbergensis</name>
    <dbReference type="NCBI Taxonomy" id="104087"/>
    <lineage>
        <taxon>Bacteria</taxon>
        <taxon>Pseudomonadati</taxon>
        <taxon>Pseudomonadota</taxon>
        <taxon>Gammaproteobacteria</taxon>
        <taxon>Pseudomonadales</taxon>
        <taxon>Pseudomonadaceae</taxon>
        <taxon>Pseudomonas</taxon>
    </lineage>
</organism>
<reference evidence="3" key="1">
    <citation type="submission" date="2016-10" db="EMBL/GenBank/DDBJ databases">
        <title>Pseudomonas frederiksbergensis ERGS4:02 complete genome.</title>
        <authorList>
            <person name="Kumar R."/>
            <person name="Acharya V."/>
            <person name="Singh D."/>
        </authorList>
    </citation>
    <scope>NUCLEOTIDE SEQUENCE [LARGE SCALE GENOMIC DNA]</scope>
    <source>
        <strain evidence="3">ERGS4:02</strain>
        <plasmid evidence="3">Plasmid unnamed1</plasmid>
    </source>
</reference>
<evidence type="ECO:0000313" key="3">
    <source>
        <dbReference type="Proteomes" id="UP000182567"/>
    </source>
</evidence>